<accession>A0A1I5H265</accession>
<dbReference type="GO" id="GO:0006457">
    <property type="term" value="P:protein folding"/>
    <property type="evidence" value="ECO:0007669"/>
    <property type="project" value="InterPro"/>
</dbReference>
<evidence type="ECO:0000259" key="7">
    <source>
        <dbReference type="PROSITE" id="PS50059"/>
    </source>
</evidence>
<dbReference type="OrthoDB" id="9814548at2"/>
<dbReference type="InterPro" id="IPR046357">
    <property type="entry name" value="PPIase_dom_sf"/>
</dbReference>
<dbReference type="PANTHER" id="PTHR43811">
    <property type="entry name" value="FKBP-TYPE PEPTIDYL-PROLYL CIS-TRANS ISOMERASE FKPA"/>
    <property type="match status" value="1"/>
</dbReference>
<dbReference type="SUPFAM" id="SSF54534">
    <property type="entry name" value="FKBP-like"/>
    <property type="match status" value="1"/>
</dbReference>
<comment type="catalytic activity">
    <reaction evidence="1 5 6">
        <text>[protein]-peptidylproline (omega=180) = [protein]-peptidylproline (omega=0)</text>
        <dbReference type="Rhea" id="RHEA:16237"/>
        <dbReference type="Rhea" id="RHEA-COMP:10747"/>
        <dbReference type="Rhea" id="RHEA-COMP:10748"/>
        <dbReference type="ChEBI" id="CHEBI:83833"/>
        <dbReference type="ChEBI" id="CHEBI:83834"/>
        <dbReference type="EC" id="5.2.1.8"/>
    </reaction>
</comment>
<evidence type="ECO:0000256" key="6">
    <source>
        <dbReference type="RuleBase" id="RU003915"/>
    </source>
</evidence>
<dbReference type="EMBL" id="FOVI01000071">
    <property type="protein sequence ID" value="SFO42116.1"/>
    <property type="molecule type" value="Genomic_DNA"/>
</dbReference>
<keyword evidence="9" id="KW-1185">Reference proteome</keyword>
<dbReference type="Gene3D" id="3.10.50.40">
    <property type="match status" value="1"/>
</dbReference>
<reference evidence="9" key="1">
    <citation type="submission" date="2016-10" db="EMBL/GenBank/DDBJ databases">
        <authorList>
            <person name="Varghese N."/>
            <person name="Submissions S."/>
        </authorList>
    </citation>
    <scope>NUCLEOTIDE SEQUENCE [LARGE SCALE GENOMIC DNA]</scope>
    <source>
        <strain evidence="9">DS-12</strain>
    </source>
</reference>
<name>A0A1I5H265_9FLAO</name>
<dbReference type="AlphaFoldDB" id="A0A1I5H265"/>
<feature type="domain" description="PPIase FKBP-type" evidence="7">
    <location>
        <begin position="58"/>
        <end position="144"/>
    </location>
</feature>
<dbReference type="PANTHER" id="PTHR43811:SF19">
    <property type="entry name" value="39 KDA FK506-BINDING NUCLEAR PROTEIN"/>
    <property type="match status" value="1"/>
</dbReference>
<organism evidence="8 9">
    <name type="scientific">Paenimyroides ummariense</name>
    <dbReference type="NCBI Taxonomy" id="913024"/>
    <lineage>
        <taxon>Bacteria</taxon>
        <taxon>Pseudomonadati</taxon>
        <taxon>Bacteroidota</taxon>
        <taxon>Flavobacteriia</taxon>
        <taxon>Flavobacteriales</taxon>
        <taxon>Flavobacteriaceae</taxon>
        <taxon>Paenimyroides</taxon>
    </lineage>
</organism>
<evidence type="ECO:0000256" key="3">
    <source>
        <dbReference type="ARBA" id="ARBA00023110"/>
    </source>
</evidence>
<dbReference type="Pfam" id="PF01346">
    <property type="entry name" value="FKBP_N"/>
    <property type="match status" value="1"/>
</dbReference>
<keyword evidence="4 5" id="KW-0413">Isomerase</keyword>
<dbReference type="Pfam" id="PF00254">
    <property type="entry name" value="FKBP_C"/>
    <property type="match status" value="1"/>
</dbReference>
<keyword evidence="3 5" id="KW-0697">Rotamase</keyword>
<dbReference type="RefSeq" id="WP_091526702.1">
    <property type="nucleotide sequence ID" value="NZ_FOVI01000071.1"/>
</dbReference>
<evidence type="ECO:0000313" key="8">
    <source>
        <dbReference type="EMBL" id="SFO42116.1"/>
    </source>
</evidence>
<comment type="similarity">
    <text evidence="2 6">Belongs to the FKBP-type PPIase family.</text>
</comment>
<sequence>MGVAELLQKRKQELAAKNINEGEIFRTNFASEPDVVKLESGVLYKIIEEGSGILPTVDSKVKCHYHGTNIYGEVFDSSVDRGKPADFQISKLIKGWQEVMPLLTVGSKAKIVIPPHAAYGEEQISKEIGPNSTLIFEVELLEVL</sequence>
<gene>
    <name evidence="8" type="ORF">SAMN05421741_1712</name>
</gene>
<evidence type="ECO:0000256" key="4">
    <source>
        <dbReference type="ARBA" id="ARBA00023235"/>
    </source>
</evidence>
<evidence type="ECO:0000256" key="2">
    <source>
        <dbReference type="ARBA" id="ARBA00006577"/>
    </source>
</evidence>
<dbReference type="GO" id="GO:0003755">
    <property type="term" value="F:peptidyl-prolyl cis-trans isomerase activity"/>
    <property type="evidence" value="ECO:0007669"/>
    <property type="project" value="UniProtKB-UniRule"/>
</dbReference>
<dbReference type="Proteomes" id="UP000199036">
    <property type="component" value="Unassembled WGS sequence"/>
</dbReference>
<evidence type="ECO:0000256" key="1">
    <source>
        <dbReference type="ARBA" id="ARBA00000971"/>
    </source>
</evidence>
<proteinExistence type="inferred from homology"/>
<dbReference type="InterPro" id="IPR001179">
    <property type="entry name" value="PPIase_FKBP_dom"/>
</dbReference>
<dbReference type="EC" id="5.2.1.8" evidence="6"/>
<protein>
    <recommendedName>
        <fullName evidence="6">Peptidyl-prolyl cis-trans isomerase</fullName>
        <ecNumber evidence="6">5.2.1.8</ecNumber>
    </recommendedName>
</protein>
<dbReference type="STRING" id="913024.SAMN05421741_1712"/>
<evidence type="ECO:0000256" key="5">
    <source>
        <dbReference type="PROSITE-ProRule" id="PRU00277"/>
    </source>
</evidence>
<dbReference type="PROSITE" id="PS50059">
    <property type="entry name" value="FKBP_PPIASE"/>
    <property type="match status" value="1"/>
</dbReference>
<evidence type="ECO:0000313" key="9">
    <source>
        <dbReference type="Proteomes" id="UP000199036"/>
    </source>
</evidence>
<dbReference type="InterPro" id="IPR000774">
    <property type="entry name" value="PPIase_FKBP_N"/>
</dbReference>